<dbReference type="NCBIfam" id="NF000768">
    <property type="entry name" value="PRK00051.1"/>
    <property type="match status" value="1"/>
</dbReference>
<comment type="catalytic activity">
    <reaction evidence="2 15">
        <text>1-(5-phospho-beta-D-ribosyl)-ATP + H2O = 1-(5-phospho-beta-D-ribosyl)-5'-AMP + diphosphate + H(+)</text>
        <dbReference type="Rhea" id="RHEA:22828"/>
        <dbReference type="ChEBI" id="CHEBI:15377"/>
        <dbReference type="ChEBI" id="CHEBI:15378"/>
        <dbReference type="ChEBI" id="CHEBI:33019"/>
        <dbReference type="ChEBI" id="CHEBI:59457"/>
        <dbReference type="ChEBI" id="CHEBI:73183"/>
        <dbReference type="EC" id="3.6.1.31"/>
    </reaction>
</comment>
<dbReference type="Gene3D" id="1.10.287.1080">
    <property type="entry name" value="MazG-like"/>
    <property type="match status" value="1"/>
</dbReference>
<dbReference type="FunFam" id="3.10.20.810:FF:000001">
    <property type="entry name" value="Histidine biosynthesis bifunctional protein HisIE"/>
    <property type="match status" value="1"/>
</dbReference>
<comment type="subcellular location">
    <subcellularLocation>
        <location evidence="3 15">Cytoplasm</location>
    </subcellularLocation>
</comment>
<dbReference type="SUPFAM" id="SSF141734">
    <property type="entry name" value="HisI-like"/>
    <property type="match status" value="1"/>
</dbReference>
<dbReference type="InterPro" id="IPR021130">
    <property type="entry name" value="PRib-ATP_PPHydrolase-like"/>
</dbReference>
<comment type="catalytic activity">
    <reaction evidence="1 15">
        <text>1-(5-phospho-beta-D-ribosyl)-5'-AMP + H2O = 1-(5-phospho-beta-D-ribosyl)-5-[(5-phospho-beta-D-ribosylamino)methylideneamino]imidazole-4-carboxamide</text>
        <dbReference type="Rhea" id="RHEA:20049"/>
        <dbReference type="ChEBI" id="CHEBI:15377"/>
        <dbReference type="ChEBI" id="CHEBI:58435"/>
        <dbReference type="ChEBI" id="CHEBI:59457"/>
        <dbReference type="EC" id="3.5.4.19"/>
    </reaction>
</comment>
<evidence type="ECO:0000256" key="5">
    <source>
        <dbReference type="ARBA" id="ARBA00005204"/>
    </source>
</evidence>
<comment type="pathway">
    <text evidence="5 15">Amino-acid biosynthesis; L-histidine biosynthesis; L-histidine from 5-phospho-alpha-D-ribose 1-diphosphate: step 2/9.</text>
</comment>
<keyword evidence="8 15" id="KW-0963">Cytoplasm</keyword>
<dbReference type="EC" id="3.5.4.19" evidence="15"/>
<keyword evidence="10 15" id="KW-0547">Nucleotide-binding</keyword>
<dbReference type="InterPro" id="IPR023019">
    <property type="entry name" value="His_synth_HisIE"/>
</dbReference>
<dbReference type="KEGG" id="sti:Sthe_1869"/>
<evidence type="ECO:0000256" key="9">
    <source>
        <dbReference type="ARBA" id="ARBA00022605"/>
    </source>
</evidence>
<keyword evidence="18" id="KW-1185">Reference proteome</keyword>
<dbReference type="InterPro" id="IPR038019">
    <property type="entry name" value="PRib_AMP_CycHydrolase_sf"/>
</dbReference>
<dbReference type="CDD" id="cd11534">
    <property type="entry name" value="NTP-PPase_HisIE_like"/>
    <property type="match status" value="1"/>
</dbReference>
<accession>D1C4Y5</accession>
<evidence type="ECO:0000256" key="7">
    <source>
        <dbReference type="ARBA" id="ARBA00008299"/>
    </source>
</evidence>
<keyword evidence="11 15" id="KW-0378">Hydrolase</keyword>
<reference evidence="18" key="1">
    <citation type="submission" date="2009-11" db="EMBL/GenBank/DDBJ databases">
        <title>The complete chromosome 1 of Sphaerobacter thermophilus DSM 20745.</title>
        <authorList>
            <person name="Lucas S."/>
            <person name="Copeland A."/>
            <person name="Lapidus A."/>
            <person name="Glavina del Rio T."/>
            <person name="Dalin E."/>
            <person name="Tice H."/>
            <person name="Bruce D."/>
            <person name="Goodwin L."/>
            <person name="Pitluck S."/>
            <person name="Kyrpides N."/>
            <person name="Mavromatis K."/>
            <person name="Ivanova N."/>
            <person name="Mikhailova N."/>
            <person name="LaButti K.M."/>
            <person name="Clum A."/>
            <person name="Sun H.I."/>
            <person name="Brettin T."/>
            <person name="Detter J.C."/>
            <person name="Han C."/>
            <person name="Larimer F."/>
            <person name="Land M."/>
            <person name="Hauser L."/>
            <person name="Markowitz V."/>
            <person name="Cheng J.F."/>
            <person name="Hugenholtz P."/>
            <person name="Woyke T."/>
            <person name="Wu D."/>
            <person name="Steenblock K."/>
            <person name="Schneider S."/>
            <person name="Pukall R."/>
            <person name="Goeker M."/>
            <person name="Klenk H.P."/>
            <person name="Eisen J.A."/>
        </authorList>
    </citation>
    <scope>NUCLEOTIDE SEQUENCE [LARGE SCALE GENOMIC DNA]</scope>
    <source>
        <strain evidence="18">ATCC 49802 / DSM 20745 / S 6022</strain>
    </source>
</reference>
<dbReference type="InterPro" id="IPR008179">
    <property type="entry name" value="HisE"/>
</dbReference>
<dbReference type="HAMAP" id="MF_01019">
    <property type="entry name" value="HisIE"/>
    <property type="match status" value="1"/>
</dbReference>
<evidence type="ECO:0000256" key="8">
    <source>
        <dbReference type="ARBA" id="ARBA00022490"/>
    </source>
</evidence>
<dbReference type="UniPathway" id="UPA00031">
    <property type="reaction ID" value="UER00007"/>
</dbReference>
<dbReference type="STRING" id="479434.Sthe_1869"/>
<dbReference type="AlphaFoldDB" id="D1C4Y5"/>
<dbReference type="FunCoup" id="D1C4Y5">
    <property type="interactions" value="171"/>
</dbReference>
<dbReference type="GO" id="GO:0005737">
    <property type="term" value="C:cytoplasm"/>
    <property type="evidence" value="ECO:0007669"/>
    <property type="project" value="UniProtKB-SubCell"/>
</dbReference>
<dbReference type="NCBIfam" id="NF002747">
    <property type="entry name" value="PRK02759.1"/>
    <property type="match status" value="1"/>
</dbReference>
<gene>
    <name evidence="15" type="primary">hisI</name>
    <name evidence="15" type="synonym">hisIE</name>
    <name evidence="17" type="ordered locus">Sthe_1869</name>
</gene>
<dbReference type="Pfam" id="PF01503">
    <property type="entry name" value="PRA-PH"/>
    <property type="match status" value="1"/>
</dbReference>
<keyword evidence="13 15" id="KW-0368">Histidine biosynthesis</keyword>
<dbReference type="GO" id="GO:0004636">
    <property type="term" value="F:phosphoribosyl-ATP diphosphatase activity"/>
    <property type="evidence" value="ECO:0007669"/>
    <property type="project" value="UniProtKB-UniRule"/>
</dbReference>
<feature type="region of interest" description="Phosphoribosyl-ATP pyrophosphohydrolase" evidence="15">
    <location>
        <begin position="130"/>
        <end position="228"/>
    </location>
</feature>
<comment type="similarity">
    <text evidence="7 15">In the N-terminal section; belongs to the PRA-CH family.</text>
</comment>
<organism evidence="17 18">
    <name type="scientific">Sphaerobacter thermophilus (strain ATCC 49802 / DSM 20745 / KCCM 41009 / NCIMB 13125 / S 6022)</name>
    <dbReference type="NCBI Taxonomy" id="479434"/>
    <lineage>
        <taxon>Bacteria</taxon>
        <taxon>Pseudomonadati</taxon>
        <taxon>Thermomicrobiota</taxon>
        <taxon>Thermomicrobia</taxon>
        <taxon>Sphaerobacterales</taxon>
        <taxon>Sphaerobacterineae</taxon>
        <taxon>Sphaerobacteraceae</taxon>
        <taxon>Sphaerobacter</taxon>
    </lineage>
</organism>
<keyword evidence="12 15" id="KW-0067">ATP-binding</keyword>
<dbReference type="Pfam" id="PF01502">
    <property type="entry name" value="PRA-CH"/>
    <property type="match status" value="1"/>
</dbReference>
<dbReference type="SUPFAM" id="SSF101386">
    <property type="entry name" value="all-alpha NTP pyrophosphatases"/>
    <property type="match status" value="1"/>
</dbReference>
<dbReference type="GO" id="GO:0004635">
    <property type="term" value="F:phosphoribosyl-AMP cyclohydrolase activity"/>
    <property type="evidence" value="ECO:0007669"/>
    <property type="project" value="UniProtKB-UniRule"/>
</dbReference>
<dbReference type="InParanoid" id="D1C4Y5"/>
<evidence type="ECO:0000256" key="15">
    <source>
        <dbReference type="HAMAP-Rule" id="MF_01019"/>
    </source>
</evidence>
<dbReference type="GO" id="GO:0005524">
    <property type="term" value="F:ATP binding"/>
    <property type="evidence" value="ECO:0007669"/>
    <property type="project" value="UniProtKB-KW"/>
</dbReference>
<dbReference type="RefSeq" id="WP_012872348.1">
    <property type="nucleotide sequence ID" value="NC_013523.1"/>
</dbReference>
<dbReference type="EC" id="3.6.1.31" evidence="15"/>
<dbReference type="HAMAP" id="MF_01020">
    <property type="entry name" value="HisE"/>
    <property type="match status" value="1"/>
</dbReference>
<name>D1C4Y5_SPHTD</name>
<evidence type="ECO:0000256" key="1">
    <source>
        <dbReference type="ARBA" id="ARBA00000024"/>
    </source>
</evidence>
<evidence type="ECO:0000256" key="11">
    <source>
        <dbReference type="ARBA" id="ARBA00022801"/>
    </source>
</evidence>
<protein>
    <recommendedName>
        <fullName evidence="15">Histidine biosynthesis bifunctional protein HisIE</fullName>
    </recommendedName>
    <domain>
        <recommendedName>
            <fullName evidence="15">Phosphoribosyl-AMP cyclohydrolase</fullName>
            <shortName evidence="15">PRA-CH</shortName>
            <ecNumber evidence="15">3.5.4.19</ecNumber>
        </recommendedName>
    </domain>
    <domain>
        <recommendedName>
            <fullName evidence="15">Phosphoribosyl-ATP pyrophosphatase</fullName>
            <shortName evidence="15">PRA-PH</shortName>
            <ecNumber evidence="15">3.6.1.31</ecNumber>
        </recommendedName>
    </domain>
</protein>
<dbReference type="PANTHER" id="PTHR42945">
    <property type="entry name" value="HISTIDINE BIOSYNTHESIS BIFUNCTIONAL PROTEIN"/>
    <property type="match status" value="1"/>
</dbReference>
<evidence type="ECO:0000256" key="4">
    <source>
        <dbReference type="ARBA" id="ARBA00005169"/>
    </source>
</evidence>
<dbReference type="eggNOG" id="COG0140">
    <property type="taxonomic scope" value="Bacteria"/>
</dbReference>
<evidence type="ECO:0000313" key="17">
    <source>
        <dbReference type="EMBL" id="ACZ39302.1"/>
    </source>
</evidence>
<proteinExistence type="inferred from homology"/>
<evidence type="ECO:0000313" key="18">
    <source>
        <dbReference type="Proteomes" id="UP000002027"/>
    </source>
</evidence>
<comment type="pathway">
    <text evidence="4 15">Amino-acid biosynthesis; L-histidine biosynthesis; L-histidine from 5-phospho-alpha-D-ribose 1-diphosphate: step 3/9.</text>
</comment>
<dbReference type="HOGENOM" id="CLU_048577_3_1_0"/>
<dbReference type="GO" id="GO:0000105">
    <property type="term" value="P:L-histidine biosynthetic process"/>
    <property type="evidence" value="ECO:0007669"/>
    <property type="project" value="UniProtKB-UniRule"/>
</dbReference>
<keyword evidence="9 15" id="KW-0028">Amino-acid biosynthesis</keyword>
<evidence type="ECO:0000256" key="14">
    <source>
        <dbReference type="ARBA" id="ARBA00023268"/>
    </source>
</evidence>
<sequence length="228" mass="24849">MQREDPMDTPTSPVDAVRFDERGLVPALVQDAATGQVRMLGYMNREALERTIATRRLHFWSRSRGKLWMKGETSGNVHEVVEIRPDCDGDALLVRVVPAGPTCHLGTDTCFAQPPLMVGEAAVPPTSSVVDEVARVVAERRAHPVEGSYTTYLLTTGIDKIGKKIGEEAAEVIIAAKNADPENLANEAADLIYHLLVLLEASDVPTERVWAVLRTRRGRPAADQSSSA</sequence>
<evidence type="ECO:0000256" key="10">
    <source>
        <dbReference type="ARBA" id="ARBA00022741"/>
    </source>
</evidence>
<dbReference type="EMBL" id="CP001823">
    <property type="protein sequence ID" value="ACZ39302.1"/>
    <property type="molecule type" value="Genomic_DNA"/>
</dbReference>
<evidence type="ECO:0000256" key="6">
    <source>
        <dbReference type="ARBA" id="ARBA00007731"/>
    </source>
</evidence>
<comment type="similarity">
    <text evidence="6 15">In the C-terminal section; belongs to the PRA-PH family.</text>
</comment>
<keyword evidence="14 15" id="KW-0511">Multifunctional enzyme</keyword>
<dbReference type="HAMAP" id="MF_01021">
    <property type="entry name" value="HisI"/>
    <property type="match status" value="1"/>
</dbReference>
<reference evidence="17 18" key="2">
    <citation type="journal article" date="2010" name="Stand. Genomic Sci.">
        <title>Complete genome sequence of Desulfohalobium retbaense type strain (HR(100)).</title>
        <authorList>
            <person name="Spring S."/>
            <person name="Nolan M."/>
            <person name="Lapidus A."/>
            <person name="Glavina Del Rio T."/>
            <person name="Copeland A."/>
            <person name="Tice H."/>
            <person name="Cheng J.F."/>
            <person name="Lucas S."/>
            <person name="Land M."/>
            <person name="Chen F."/>
            <person name="Bruce D."/>
            <person name="Goodwin L."/>
            <person name="Pitluck S."/>
            <person name="Ivanova N."/>
            <person name="Mavromatis K."/>
            <person name="Mikhailova N."/>
            <person name="Pati A."/>
            <person name="Chen A."/>
            <person name="Palaniappan K."/>
            <person name="Hauser L."/>
            <person name="Chang Y.J."/>
            <person name="Jeffries C.D."/>
            <person name="Munk C."/>
            <person name="Kiss H."/>
            <person name="Chain P."/>
            <person name="Han C."/>
            <person name="Brettin T."/>
            <person name="Detter J.C."/>
            <person name="Schuler E."/>
            <person name="Goker M."/>
            <person name="Rohde M."/>
            <person name="Bristow J."/>
            <person name="Eisen J.A."/>
            <person name="Markowitz V."/>
            <person name="Hugenholtz P."/>
            <person name="Kyrpides N.C."/>
            <person name="Klenk H.P."/>
        </authorList>
    </citation>
    <scope>NUCLEOTIDE SEQUENCE [LARGE SCALE GENOMIC DNA]</scope>
    <source>
        <strain evidence="18">ATCC 49802 / DSM 20745 / S 6022</strain>
    </source>
</reference>
<dbReference type="InterPro" id="IPR026660">
    <property type="entry name" value="PRA-CH"/>
</dbReference>
<evidence type="ECO:0000256" key="3">
    <source>
        <dbReference type="ARBA" id="ARBA00004496"/>
    </source>
</evidence>
<dbReference type="Proteomes" id="UP000002027">
    <property type="component" value="Chromosome 1"/>
</dbReference>
<evidence type="ECO:0000259" key="16">
    <source>
        <dbReference type="Pfam" id="PF01502"/>
    </source>
</evidence>
<dbReference type="InterPro" id="IPR002496">
    <property type="entry name" value="PRib_AMP_CycHydrolase_dom"/>
</dbReference>
<dbReference type="Gene3D" id="3.10.20.810">
    <property type="entry name" value="Phosphoribosyl-AMP cyclohydrolase"/>
    <property type="match status" value="1"/>
</dbReference>
<evidence type="ECO:0000256" key="12">
    <source>
        <dbReference type="ARBA" id="ARBA00022840"/>
    </source>
</evidence>
<evidence type="ECO:0000256" key="13">
    <source>
        <dbReference type="ARBA" id="ARBA00023102"/>
    </source>
</evidence>
<dbReference type="eggNOG" id="COG0139">
    <property type="taxonomic scope" value="Bacteria"/>
</dbReference>
<feature type="region of interest" description="Phosphoribosyl-AMP cyclohydrolase" evidence="15">
    <location>
        <begin position="1"/>
        <end position="129"/>
    </location>
</feature>
<dbReference type="NCBIfam" id="TIGR03188">
    <property type="entry name" value="histidine_hisI"/>
    <property type="match status" value="1"/>
</dbReference>
<evidence type="ECO:0000256" key="2">
    <source>
        <dbReference type="ARBA" id="ARBA00001460"/>
    </source>
</evidence>
<feature type="domain" description="Phosphoribosyl-AMP cyclohydrolase" evidence="16">
    <location>
        <begin position="39"/>
        <end position="111"/>
    </location>
</feature>
<dbReference type="PANTHER" id="PTHR42945:SF9">
    <property type="entry name" value="HISTIDINE BIOSYNTHESIS BIFUNCTIONAL PROTEIN HISIE"/>
    <property type="match status" value="1"/>
</dbReference>